<evidence type="ECO:0000313" key="2">
    <source>
        <dbReference type="EMBL" id="OGF56317.1"/>
    </source>
</evidence>
<keyword evidence="1" id="KW-0732">Signal</keyword>
<evidence type="ECO:0000256" key="1">
    <source>
        <dbReference type="SAM" id="SignalP"/>
    </source>
</evidence>
<organism evidence="2 3">
    <name type="scientific">Fraserbacteria sp. (strain RBG_16_55_9)</name>
    <dbReference type="NCBI Taxonomy" id="1817864"/>
    <lineage>
        <taxon>Bacteria</taxon>
        <taxon>Candidatus Fraseribacteriota</taxon>
    </lineage>
</organism>
<evidence type="ECO:0008006" key="4">
    <source>
        <dbReference type="Google" id="ProtNLM"/>
    </source>
</evidence>
<dbReference type="Proteomes" id="UP000179157">
    <property type="component" value="Unassembled WGS sequence"/>
</dbReference>
<accession>A0A1F5UYT2</accession>
<proteinExistence type="predicted"/>
<feature type="signal peptide" evidence="1">
    <location>
        <begin position="1"/>
        <end position="28"/>
    </location>
</feature>
<reference evidence="2 3" key="1">
    <citation type="journal article" date="2016" name="Nat. Commun.">
        <title>Thousands of microbial genomes shed light on interconnected biogeochemical processes in an aquifer system.</title>
        <authorList>
            <person name="Anantharaman K."/>
            <person name="Brown C.T."/>
            <person name="Hug L.A."/>
            <person name="Sharon I."/>
            <person name="Castelle C.J."/>
            <person name="Probst A.J."/>
            <person name="Thomas B.C."/>
            <person name="Singh A."/>
            <person name="Wilkins M.J."/>
            <person name="Karaoz U."/>
            <person name="Brodie E.L."/>
            <person name="Williams K.H."/>
            <person name="Hubbard S.S."/>
            <person name="Banfield J.F."/>
        </authorList>
    </citation>
    <scope>NUCLEOTIDE SEQUENCE [LARGE SCALE GENOMIC DNA]</scope>
    <source>
        <strain evidence="3">RBG_16_55_9</strain>
    </source>
</reference>
<sequence length="310" mass="32438">MQGKSHKIFSVVLGMLLLAGWVSGVLQAQQNPPPNAGGPGGARQSFEAFNRAIAAGDLTLLNNGAAISGTVQGDQFTFIVSDSGQSRTLNRSEIALINFGEKSDQLVLTTGSTLTGTVQMDQLTILLSTGAEVTIPKAETKITIFKLNLPVPTAGPPSEADRAAMFKIMQGLRSQNLFALFVKALTTYDLAVLSNQQLWSGTIVNQQFVFHTTLFGTVTLKASDVTSIELAADPTTESDYISMKTGDRISGVLDEGSSIQFQPVGLEDGQGQALTLTLNRGDVARVSFRLPASAFGGGGQGPGFGGGPGK</sequence>
<evidence type="ECO:0000313" key="3">
    <source>
        <dbReference type="Proteomes" id="UP000179157"/>
    </source>
</evidence>
<name>A0A1F5UYT2_FRAXR</name>
<comment type="caution">
    <text evidence="2">The sequence shown here is derived from an EMBL/GenBank/DDBJ whole genome shotgun (WGS) entry which is preliminary data.</text>
</comment>
<protein>
    <recommendedName>
        <fullName evidence="4">DUF5666 domain-containing protein</fullName>
    </recommendedName>
</protein>
<gene>
    <name evidence="2" type="ORF">A2Z21_03990</name>
</gene>
<dbReference type="AlphaFoldDB" id="A0A1F5UYT2"/>
<dbReference type="EMBL" id="MFGX01000038">
    <property type="protein sequence ID" value="OGF56317.1"/>
    <property type="molecule type" value="Genomic_DNA"/>
</dbReference>
<feature type="chain" id="PRO_5009521859" description="DUF5666 domain-containing protein" evidence="1">
    <location>
        <begin position="29"/>
        <end position="310"/>
    </location>
</feature>